<dbReference type="RefSeq" id="XP_023461718.1">
    <property type="nucleotide sequence ID" value="XM_023609729.1"/>
</dbReference>
<feature type="transmembrane region" description="Helical" evidence="1">
    <location>
        <begin position="132"/>
        <end position="152"/>
    </location>
</feature>
<gene>
    <name evidence="2" type="ORF">RHIMIDRAFT_242170</name>
</gene>
<keyword evidence="1" id="KW-0812">Transmembrane</keyword>
<feature type="transmembrane region" description="Helical" evidence="1">
    <location>
        <begin position="234"/>
        <end position="259"/>
    </location>
</feature>
<reference evidence="2 3" key="1">
    <citation type="journal article" date="2016" name="Proc. Natl. Acad. Sci. U.S.A.">
        <title>Lipid metabolic changes in an early divergent fungus govern the establishment of a mutualistic symbiosis with endobacteria.</title>
        <authorList>
            <person name="Lastovetsky O.A."/>
            <person name="Gaspar M.L."/>
            <person name="Mondo S.J."/>
            <person name="LaButti K.M."/>
            <person name="Sandor L."/>
            <person name="Grigoriev I.V."/>
            <person name="Henry S.A."/>
            <person name="Pawlowska T.E."/>
        </authorList>
    </citation>
    <scope>NUCLEOTIDE SEQUENCE [LARGE SCALE GENOMIC DNA]</scope>
    <source>
        <strain evidence="2 3">ATCC 52813</strain>
    </source>
</reference>
<dbReference type="InterPro" id="IPR036305">
    <property type="entry name" value="RGS_sf"/>
</dbReference>
<keyword evidence="1" id="KW-0472">Membrane</keyword>
<feature type="transmembrane region" description="Helical" evidence="1">
    <location>
        <begin position="271"/>
        <end position="293"/>
    </location>
</feature>
<dbReference type="SUPFAM" id="SSF48097">
    <property type="entry name" value="Regulator of G-protein signaling, RGS"/>
    <property type="match status" value="1"/>
</dbReference>
<feature type="transmembrane region" description="Helical" evidence="1">
    <location>
        <begin position="203"/>
        <end position="222"/>
    </location>
</feature>
<evidence type="ECO:0000256" key="1">
    <source>
        <dbReference type="SAM" id="Phobius"/>
    </source>
</evidence>
<dbReference type="Gene3D" id="1.10.167.10">
    <property type="entry name" value="Regulator of G-protein Signalling 4, domain 2"/>
    <property type="match status" value="1"/>
</dbReference>
<dbReference type="AlphaFoldDB" id="A0A2G4SGW6"/>
<name>A0A2G4SGW6_RHIZD</name>
<dbReference type="STRING" id="1340429.A0A2G4SGW6"/>
<evidence type="ECO:0000313" key="2">
    <source>
        <dbReference type="EMBL" id="PHZ08010.1"/>
    </source>
</evidence>
<evidence type="ECO:0000313" key="3">
    <source>
        <dbReference type="Proteomes" id="UP000242254"/>
    </source>
</evidence>
<protein>
    <recommendedName>
        <fullName evidence="4">RGS domain-containing protein</fullName>
    </recommendedName>
</protein>
<dbReference type="Proteomes" id="UP000242254">
    <property type="component" value="Unassembled WGS sequence"/>
</dbReference>
<evidence type="ECO:0008006" key="4">
    <source>
        <dbReference type="Google" id="ProtNLM"/>
    </source>
</evidence>
<dbReference type="InterPro" id="IPR044926">
    <property type="entry name" value="RGS_subdomain_2"/>
</dbReference>
<feature type="transmembrane region" description="Helical" evidence="1">
    <location>
        <begin position="313"/>
        <end position="333"/>
    </location>
</feature>
<feature type="transmembrane region" description="Helical" evidence="1">
    <location>
        <begin position="100"/>
        <end position="120"/>
    </location>
</feature>
<sequence>MLYGFTPLPDCNDPETLQNQFLSHNETFEDCMITRRKYISGRVYLAVSVLNAFFIIMTTLLLLYCAASPSKDSRSSSVELNSKSRLRLAFKKYSLQKKSIACATMGAFGHLIFSSCVLLAQALNSMVACYLILYGSVVGFYTWVFAFCTRAYRLRYLFRLNQFKVKYSRMSEEEKLTCLKDKNYRWYVTHSQKDLTKVLRIPFLVYALSLVIILIITIPSNLHAVQTLHSCNTTWGASVLLGMFGFFIAFLSPLIIYCLKDNPDAHGIRTELWIITFFGFPLFLLYAVFFFKITPVQADPTKYMSRVFAPANWVVFFTAVGHVVSVVVPLLQYMPIRIPCIRHIFFIKRRRAYANSSTENFDISRLAPRPTSSMSIPLELTMESLERALADPDLMHQLQDLAIRDFSSENLLFYEKYLNLVDRLKTEWCIPSVSYRFDKSSLAENDYGGILHRHIPDKLLPDFIDFYEQFIRVNAPFQVNISYKARNTLDEAFDKLYRKNPSLMACRRNTIRVNDRVYDTHMFPLGNMYTSPTSRHSSSMSHTKDTSTAITLALFETARVEVCWNVFNSVYPKLIEIDN</sequence>
<organism evidence="2 3">
    <name type="scientific">Rhizopus microsporus ATCC 52813</name>
    <dbReference type="NCBI Taxonomy" id="1340429"/>
    <lineage>
        <taxon>Eukaryota</taxon>
        <taxon>Fungi</taxon>
        <taxon>Fungi incertae sedis</taxon>
        <taxon>Mucoromycota</taxon>
        <taxon>Mucoromycotina</taxon>
        <taxon>Mucoromycetes</taxon>
        <taxon>Mucorales</taxon>
        <taxon>Mucorineae</taxon>
        <taxon>Rhizopodaceae</taxon>
        <taxon>Rhizopus</taxon>
    </lineage>
</organism>
<dbReference type="GeneID" id="35440719"/>
<dbReference type="EMBL" id="KZ303869">
    <property type="protein sequence ID" value="PHZ08010.1"/>
    <property type="molecule type" value="Genomic_DNA"/>
</dbReference>
<accession>A0A2G4SGW6</accession>
<keyword evidence="1" id="KW-1133">Transmembrane helix</keyword>
<proteinExistence type="predicted"/>
<feature type="transmembrane region" description="Helical" evidence="1">
    <location>
        <begin position="43"/>
        <end position="67"/>
    </location>
</feature>
<keyword evidence="3" id="KW-1185">Reference proteome</keyword>